<organism evidence="1 2">
    <name type="scientific">Methylogaea oryzae</name>
    <dbReference type="NCBI Taxonomy" id="1295382"/>
    <lineage>
        <taxon>Bacteria</taxon>
        <taxon>Pseudomonadati</taxon>
        <taxon>Pseudomonadota</taxon>
        <taxon>Gammaproteobacteria</taxon>
        <taxon>Methylococcales</taxon>
        <taxon>Methylococcaceae</taxon>
        <taxon>Methylogaea</taxon>
    </lineage>
</organism>
<accession>A0A8D5AK07</accession>
<protein>
    <submittedName>
        <fullName evidence="1">Uncharacterized protein</fullName>
    </submittedName>
</protein>
<dbReference type="KEGG" id="moz:MoryE10_12270"/>
<gene>
    <name evidence="1" type="ORF">MoryE10_12270</name>
</gene>
<dbReference type="AlphaFoldDB" id="A0A8D5AK07"/>
<sequence>MINLKDSRTQTPAPGAAWRRLTDAERMARVEQALHSGPGAFNRAVAVATAEENGEVIVGLLQPLSAGERGTLLLDLEAFLKETVEPSLAVWLEPLGDRSSLRNLRGMGGKP</sequence>
<dbReference type="Proteomes" id="UP000824988">
    <property type="component" value="Chromosome"/>
</dbReference>
<name>A0A8D5AK07_9GAMM</name>
<reference evidence="1" key="1">
    <citation type="submission" date="2019-06" db="EMBL/GenBank/DDBJ databases">
        <title>Complete genome sequence of Methylogaea oryzae strain JCM16910.</title>
        <authorList>
            <person name="Asakawa S."/>
        </authorList>
    </citation>
    <scope>NUCLEOTIDE SEQUENCE</scope>
    <source>
        <strain evidence="1">E10</strain>
    </source>
</reference>
<evidence type="ECO:0000313" key="2">
    <source>
        <dbReference type="Proteomes" id="UP000824988"/>
    </source>
</evidence>
<dbReference type="RefSeq" id="WP_221048550.1">
    <property type="nucleotide sequence ID" value="NZ_AP019782.1"/>
</dbReference>
<keyword evidence="2" id="KW-1185">Reference proteome</keyword>
<evidence type="ECO:0000313" key="1">
    <source>
        <dbReference type="EMBL" id="BBL70621.1"/>
    </source>
</evidence>
<dbReference type="EMBL" id="AP019782">
    <property type="protein sequence ID" value="BBL70621.1"/>
    <property type="molecule type" value="Genomic_DNA"/>
</dbReference>
<proteinExistence type="predicted"/>